<reference evidence="9 10" key="1">
    <citation type="submission" date="2016-10" db="EMBL/GenBank/DDBJ databases">
        <title>Genome sequencing of Aspergillus oryzae BCC7051.</title>
        <authorList>
            <person name="Thammarongtham C."/>
            <person name="Vorapreeda T."/>
            <person name="Nookaew I."/>
            <person name="Srisuk T."/>
            <person name="Land M."/>
            <person name="Jeennor S."/>
            <person name="Laoteng K."/>
        </authorList>
    </citation>
    <scope>NUCLEOTIDE SEQUENCE [LARGE SCALE GENOMIC DNA]</scope>
    <source>
        <strain evidence="9 10">BCC7051</strain>
    </source>
</reference>
<dbReference type="Proteomes" id="UP000190312">
    <property type="component" value="Unassembled WGS sequence"/>
</dbReference>
<evidence type="ECO:0000256" key="4">
    <source>
        <dbReference type="ARBA" id="ARBA00022723"/>
    </source>
</evidence>
<dbReference type="PANTHER" id="PTHR46300">
    <property type="entry name" value="P450, PUTATIVE (EUROFUNG)-RELATED-RELATED"/>
    <property type="match status" value="1"/>
</dbReference>
<dbReference type="GO" id="GO:0020037">
    <property type="term" value="F:heme binding"/>
    <property type="evidence" value="ECO:0007669"/>
    <property type="project" value="InterPro"/>
</dbReference>
<dbReference type="VEuPathDB" id="FungiDB:AO090120000449"/>
<evidence type="ECO:0000256" key="5">
    <source>
        <dbReference type="ARBA" id="ARBA00023002"/>
    </source>
</evidence>
<evidence type="ECO:0000256" key="2">
    <source>
        <dbReference type="ARBA" id="ARBA00010617"/>
    </source>
</evidence>
<comment type="cofactor">
    <cofactor evidence="1 8">
        <name>heme</name>
        <dbReference type="ChEBI" id="CHEBI:30413"/>
    </cofactor>
</comment>
<dbReference type="GO" id="GO:0005506">
    <property type="term" value="F:iron ion binding"/>
    <property type="evidence" value="ECO:0007669"/>
    <property type="project" value="InterPro"/>
</dbReference>
<dbReference type="GO" id="GO:0016705">
    <property type="term" value="F:oxidoreductase activity, acting on paired donors, with incorporation or reduction of molecular oxygen"/>
    <property type="evidence" value="ECO:0007669"/>
    <property type="project" value="InterPro"/>
</dbReference>
<dbReference type="PANTHER" id="PTHR46300:SF1">
    <property type="entry name" value="P450, PUTATIVE (EUROFUNG)-RELATED"/>
    <property type="match status" value="1"/>
</dbReference>
<dbReference type="SUPFAM" id="SSF48264">
    <property type="entry name" value="Cytochrome P450"/>
    <property type="match status" value="2"/>
</dbReference>
<dbReference type="InterPro" id="IPR050364">
    <property type="entry name" value="Cytochrome_P450_fung"/>
</dbReference>
<organism evidence="9 10">
    <name type="scientific">Aspergillus oryzae</name>
    <name type="common">Yellow koji mold</name>
    <dbReference type="NCBI Taxonomy" id="5062"/>
    <lineage>
        <taxon>Eukaryota</taxon>
        <taxon>Fungi</taxon>
        <taxon>Dikarya</taxon>
        <taxon>Ascomycota</taxon>
        <taxon>Pezizomycotina</taxon>
        <taxon>Eurotiomycetes</taxon>
        <taxon>Eurotiomycetidae</taxon>
        <taxon>Eurotiales</taxon>
        <taxon>Aspergillaceae</taxon>
        <taxon>Aspergillus</taxon>
        <taxon>Aspergillus subgen. Circumdati</taxon>
    </lineage>
</organism>
<dbReference type="VEuPathDB" id="FungiDB:AO090120000448"/>
<evidence type="ECO:0000256" key="8">
    <source>
        <dbReference type="PIRSR" id="PIRSR602401-1"/>
    </source>
</evidence>
<keyword evidence="4 8" id="KW-0479">Metal-binding</keyword>
<keyword evidence="3 8" id="KW-0349">Heme</keyword>
<name>A0A1S9D896_ASPOZ</name>
<gene>
    <name evidence="9" type="ORF">OAory_01068430</name>
</gene>
<dbReference type="InterPro" id="IPR001128">
    <property type="entry name" value="Cyt_P450"/>
</dbReference>
<dbReference type="CDD" id="cd11065">
    <property type="entry name" value="CYP64-like"/>
    <property type="match status" value="1"/>
</dbReference>
<dbReference type="CDD" id="cd11058">
    <property type="entry name" value="CYP60B-like"/>
    <property type="match status" value="1"/>
</dbReference>
<dbReference type="OrthoDB" id="1470350at2759"/>
<evidence type="ECO:0000256" key="1">
    <source>
        <dbReference type="ARBA" id="ARBA00001971"/>
    </source>
</evidence>
<dbReference type="InterPro" id="IPR036396">
    <property type="entry name" value="Cyt_P450_sf"/>
</dbReference>
<protein>
    <submittedName>
        <fullName evidence="9">Cytochrome P450</fullName>
    </submittedName>
</protein>
<evidence type="ECO:0000256" key="3">
    <source>
        <dbReference type="ARBA" id="ARBA00022617"/>
    </source>
</evidence>
<evidence type="ECO:0000256" key="6">
    <source>
        <dbReference type="ARBA" id="ARBA00023004"/>
    </source>
</evidence>
<dbReference type="Pfam" id="PF00067">
    <property type="entry name" value="p450"/>
    <property type="match status" value="2"/>
</dbReference>
<dbReference type="eggNOG" id="KOG0159">
    <property type="taxonomic scope" value="Eukaryota"/>
</dbReference>
<dbReference type="GO" id="GO:0004497">
    <property type="term" value="F:monooxygenase activity"/>
    <property type="evidence" value="ECO:0007669"/>
    <property type="project" value="UniProtKB-KW"/>
</dbReference>
<proteinExistence type="inferred from homology"/>
<dbReference type="Gene3D" id="1.10.630.10">
    <property type="entry name" value="Cytochrome P450"/>
    <property type="match status" value="2"/>
</dbReference>
<dbReference type="PRINTS" id="PR00463">
    <property type="entry name" value="EP450I"/>
</dbReference>
<evidence type="ECO:0000313" key="10">
    <source>
        <dbReference type="Proteomes" id="UP000190312"/>
    </source>
</evidence>
<keyword evidence="6 8" id="KW-0408">Iron</keyword>
<sequence length="919" mass="103999">MFVLPTTFMSVSHGIYQLLFLALLATAWRIYSNRFRHPLSHYPGPFFWTISRLPYAVTYAQGTLHRRVRQLHDVYGDVVRVAPDELSYRTEQAWKDIHGYSRNFPKDMRFYQTSKKKAPSVVIAPDGVHGRQKRAILRAFSERAMKSHEHLLRPFIDSLIQKLQHASTNTEGGAVDLTEWYNYIMFDFMAHELFGQSLGCLENGVNHPWVDMLFGSIKVWAFLSQSKYFPNLSWIIKTAVRLFCRDLLNHRSKKLGCIASKITEGEGSDSSLPTFNSFLRANKGPHSTLSTEEVLSNHSFMMMAGSETTATLLSGCTFFLLKHPQVYKKLTSEIRNRFSSSTEMTFSSLANMAYLRAVLQEALRMYPPLPLGMPRVVPPGGAIISGQFVPEKTSVAVASWATYQSSSNFNTPQMFLPERWLDTGPGDNDVKGAMQPFSCMVFKAAKAATRAACAASHRQLAPNASEKPLEGSPTLAQAIRSNHKFTAGPTHRNLSWPRFVVAGDYVSEGLHSILLPYGNQWRIHHRIQRELLTNHRTQAYRYLQDIESKQIVYDMLKSSDFVGHFRRYTSSVMFTLAYGKRLESPGRHEIAEASKITENISLAADQAKNMIVEVYPVLDYIPRCFAPWKRIGTRLHAQTVQFFEQQMLEGLRSPAWNWSKHIIALNETKDLSNKEIVYILGALYEAGSETTATVLQIFVLASVLHPECIGRAQLELDESVGNDRMPTFEDMPRLPYLNAFIKEVLRWRPIAPLGIPHAPSKIGEFMGYSIPEGATIFPNNWTLDLDDAVFRDPYAFKPERWLEDPNLPLSTFGFGRRACPGKQMAENSLYIAIARLIWGYNFHHAYENGLRVELDPWDMKEGVVSPPATFSAVLSVRSSVHQRLIELEWDSAEKDVNGILGQIESLMGSRAAAQKDSSA</sequence>
<keyword evidence="5" id="KW-0560">Oxidoreductase</keyword>
<comment type="caution">
    <text evidence="9">The sequence shown here is derived from an EMBL/GenBank/DDBJ whole genome shotgun (WGS) entry which is preliminary data.</text>
</comment>
<dbReference type="InterPro" id="IPR017972">
    <property type="entry name" value="Cyt_P450_CS"/>
</dbReference>
<accession>A0A1S9D896</accession>
<dbReference type="PRINTS" id="PR00385">
    <property type="entry name" value="P450"/>
</dbReference>
<dbReference type="AlphaFoldDB" id="A0A1S9D896"/>
<keyword evidence="7" id="KW-0503">Monooxygenase</keyword>
<comment type="similarity">
    <text evidence="2">Belongs to the cytochrome P450 family.</text>
</comment>
<dbReference type="PROSITE" id="PS00086">
    <property type="entry name" value="CYTOCHROME_P450"/>
    <property type="match status" value="1"/>
</dbReference>
<dbReference type="InterPro" id="IPR002401">
    <property type="entry name" value="Cyt_P450_E_grp-I"/>
</dbReference>
<evidence type="ECO:0000313" key="9">
    <source>
        <dbReference type="EMBL" id="OOO05327.1"/>
    </source>
</evidence>
<feature type="binding site" description="axial binding residue" evidence="8">
    <location>
        <position position="819"/>
    </location>
    <ligand>
        <name>heme</name>
        <dbReference type="ChEBI" id="CHEBI:30413"/>
    </ligand>
    <ligandPart>
        <name>Fe</name>
        <dbReference type="ChEBI" id="CHEBI:18248"/>
    </ligandPart>
</feature>
<dbReference type="EMBL" id="MKZY01000009">
    <property type="protein sequence ID" value="OOO05327.1"/>
    <property type="molecule type" value="Genomic_DNA"/>
</dbReference>
<evidence type="ECO:0000256" key="7">
    <source>
        <dbReference type="ARBA" id="ARBA00023033"/>
    </source>
</evidence>